<evidence type="ECO:0000313" key="2">
    <source>
        <dbReference type="Proteomes" id="UP001055811"/>
    </source>
</evidence>
<proteinExistence type="predicted"/>
<keyword evidence="2" id="KW-1185">Reference proteome</keyword>
<protein>
    <submittedName>
        <fullName evidence="1">Uncharacterized protein</fullName>
    </submittedName>
</protein>
<accession>A0ACB9BH30</accession>
<name>A0ACB9BH30_CICIN</name>
<reference evidence="1 2" key="2">
    <citation type="journal article" date="2022" name="Mol. Ecol. Resour.">
        <title>The genomes of chicory, endive, great burdock and yacon provide insights into Asteraceae paleo-polyploidization history and plant inulin production.</title>
        <authorList>
            <person name="Fan W."/>
            <person name="Wang S."/>
            <person name="Wang H."/>
            <person name="Wang A."/>
            <person name="Jiang F."/>
            <person name="Liu H."/>
            <person name="Zhao H."/>
            <person name="Xu D."/>
            <person name="Zhang Y."/>
        </authorList>
    </citation>
    <scope>NUCLEOTIDE SEQUENCE [LARGE SCALE GENOMIC DNA]</scope>
    <source>
        <strain evidence="2">cv. Punajuju</strain>
        <tissue evidence="1">Leaves</tissue>
    </source>
</reference>
<dbReference type="Proteomes" id="UP001055811">
    <property type="component" value="Linkage Group LG06"/>
</dbReference>
<comment type="caution">
    <text evidence="1">The sequence shown here is derived from an EMBL/GenBank/DDBJ whole genome shotgun (WGS) entry which is preliminary data.</text>
</comment>
<organism evidence="1 2">
    <name type="scientific">Cichorium intybus</name>
    <name type="common">Chicory</name>
    <dbReference type="NCBI Taxonomy" id="13427"/>
    <lineage>
        <taxon>Eukaryota</taxon>
        <taxon>Viridiplantae</taxon>
        <taxon>Streptophyta</taxon>
        <taxon>Embryophyta</taxon>
        <taxon>Tracheophyta</taxon>
        <taxon>Spermatophyta</taxon>
        <taxon>Magnoliopsida</taxon>
        <taxon>eudicotyledons</taxon>
        <taxon>Gunneridae</taxon>
        <taxon>Pentapetalae</taxon>
        <taxon>asterids</taxon>
        <taxon>campanulids</taxon>
        <taxon>Asterales</taxon>
        <taxon>Asteraceae</taxon>
        <taxon>Cichorioideae</taxon>
        <taxon>Cichorieae</taxon>
        <taxon>Cichoriinae</taxon>
        <taxon>Cichorium</taxon>
    </lineage>
</organism>
<evidence type="ECO:0000313" key="1">
    <source>
        <dbReference type="EMBL" id="KAI3721377.1"/>
    </source>
</evidence>
<reference evidence="2" key="1">
    <citation type="journal article" date="2022" name="Mol. Ecol. Resour.">
        <title>The genomes of chicory, endive, great burdock and yacon provide insights into Asteraceae palaeo-polyploidization history and plant inulin production.</title>
        <authorList>
            <person name="Fan W."/>
            <person name="Wang S."/>
            <person name="Wang H."/>
            <person name="Wang A."/>
            <person name="Jiang F."/>
            <person name="Liu H."/>
            <person name="Zhao H."/>
            <person name="Xu D."/>
            <person name="Zhang Y."/>
        </authorList>
    </citation>
    <scope>NUCLEOTIDE SEQUENCE [LARGE SCALE GENOMIC DNA]</scope>
    <source>
        <strain evidence="2">cv. Punajuju</strain>
    </source>
</reference>
<gene>
    <name evidence="1" type="ORF">L2E82_32387</name>
</gene>
<dbReference type="EMBL" id="CM042014">
    <property type="protein sequence ID" value="KAI3721377.1"/>
    <property type="molecule type" value="Genomic_DNA"/>
</dbReference>
<sequence>MVLGLKMKNRKSLYIQLDYIVNILEIKPWPPSESLKSLRSALIQWKHGDAHSGSTKPVAPSVVSSSIEFNEAFRVHVTLSRDRSFYLEPHTSPNHRISMATSLPPPTSIISSVDRRYHDELVFSKVESTNTTPSDRFQSSAIEFSGDNEVLITNLEKNMTLSWIMIDPTQISVI</sequence>